<dbReference type="AlphaFoldDB" id="A0A829YH23"/>
<organism evidence="1 2">
    <name type="scientific">Steroidobacter agaridevorans</name>
    <dbReference type="NCBI Taxonomy" id="2695856"/>
    <lineage>
        <taxon>Bacteria</taxon>
        <taxon>Pseudomonadati</taxon>
        <taxon>Pseudomonadota</taxon>
        <taxon>Gammaproteobacteria</taxon>
        <taxon>Steroidobacterales</taxon>
        <taxon>Steroidobacteraceae</taxon>
        <taxon>Steroidobacter</taxon>
    </lineage>
</organism>
<keyword evidence="2" id="KW-1185">Reference proteome</keyword>
<protein>
    <submittedName>
        <fullName evidence="1">Membrane protein</fullName>
    </submittedName>
</protein>
<dbReference type="Pfam" id="PF14345">
    <property type="entry name" value="GDYXXLXY"/>
    <property type="match status" value="1"/>
</dbReference>
<accession>A0A829YH23</accession>
<gene>
    <name evidence="1" type="ORF">GCM10011487_47650</name>
</gene>
<proteinExistence type="predicted"/>
<sequence length="159" mass="17610">MMSSMLTRAIAVLGAILVLVAVNHSIRAKERIISTGELIYLELAPVDPRSLMQGDYMALRFQLADQLADTLAENLSNLRVPIVLDKRGVATLAGQGIPTDLFIRYRLRDGRAWLGTNAYFFEEGTAARFANARFGEFRLDRESGEAVLVGLRDVELKAL</sequence>
<dbReference type="EMBL" id="BLJN01000005">
    <property type="protein sequence ID" value="GFE82765.1"/>
    <property type="molecule type" value="Genomic_DNA"/>
</dbReference>
<reference evidence="2" key="1">
    <citation type="submission" date="2020-01" db="EMBL/GenBank/DDBJ databases">
        <title>'Steroidobacter agaridevorans' sp. nov., agar-degrading bacteria isolated from rhizosphere soils.</title>
        <authorList>
            <person name="Ikenaga M."/>
            <person name="Kataoka M."/>
            <person name="Murouchi A."/>
            <person name="Katsuragi S."/>
            <person name="Sakai M."/>
        </authorList>
    </citation>
    <scope>NUCLEOTIDE SEQUENCE [LARGE SCALE GENOMIC DNA]</scope>
    <source>
        <strain evidence="2">YU21-B</strain>
    </source>
</reference>
<dbReference type="InterPro" id="IPR025833">
    <property type="entry name" value="GDYXXLXY"/>
</dbReference>
<evidence type="ECO:0000313" key="2">
    <source>
        <dbReference type="Proteomes" id="UP000445000"/>
    </source>
</evidence>
<evidence type="ECO:0000313" key="1">
    <source>
        <dbReference type="EMBL" id="GFE82765.1"/>
    </source>
</evidence>
<name>A0A829YH23_9GAMM</name>
<dbReference type="RefSeq" id="WP_161814418.1">
    <property type="nucleotide sequence ID" value="NZ_BLJO01000001.1"/>
</dbReference>
<dbReference type="Proteomes" id="UP000445000">
    <property type="component" value="Unassembled WGS sequence"/>
</dbReference>
<comment type="caution">
    <text evidence="1">The sequence shown here is derived from an EMBL/GenBank/DDBJ whole genome shotgun (WGS) entry which is preliminary data.</text>
</comment>